<dbReference type="HOGENOM" id="CLU_2779395_0_0_1"/>
<evidence type="ECO:0000256" key="1">
    <source>
        <dbReference type="SAM" id="MobiDB-lite"/>
    </source>
</evidence>
<evidence type="ECO:0000313" key="2">
    <source>
        <dbReference type="EnsemblPlants" id="Bra037600.1-P"/>
    </source>
</evidence>
<dbReference type="Proteomes" id="UP000011750">
    <property type="component" value="Chromosome A01"/>
</dbReference>
<proteinExistence type="predicted"/>
<accession>M4F937</accession>
<reference evidence="2" key="3">
    <citation type="submission" date="2023-03" db="UniProtKB">
        <authorList>
            <consortium name="EnsemblPlants"/>
        </authorList>
    </citation>
    <scope>IDENTIFICATION</scope>
    <source>
        <strain evidence="2">cv. Chiifu-401-42</strain>
    </source>
</reference>
<feature type="compositionally biased region" description="Low complexity" evidence="1">
    <location>
        <begin position="10"/>
        <end position="24"/>
    </location>
</feature>
<dbReference type="EnsemblPlants" id="Bra037600.1">
    <property type="protein sequence ID" value="Bra037600.1-P"/>
    <property type="gene ID" value="Bra037600"/>
</dbReference>
<protein>
    <submittedName>
        <fullName evidence="2">Uncharacterized protein</fullName>
    </submittedName>
</protein>
<organism evidence="2 3">
    <name type="scientific">Brassica campestris</name>
    <name type="common">Field mustard</name>
    <dbReference type="NCBI Taxonomy" id="3711"/>
    <lineage>
        <taxon>Eukaryota</taxon>
        <taxon>Viridiplantae</taxon>
        <taxon>Streptophyta</taxon>
        <taxon>Embryophyta</taxon>
        <taxon>Tracheophyta</taxon>
        <taxon>Spermatophyta</taxon>
        <taxon>Magnoliopsida</taxon>
        <taxon>eudicotyledons</taxon>
        <taxon>Gunneridae</taxon>
        <taxon>Pentapetalae</taxon>
        <taxon>rosids</taxon>
        <taxon>malvids</taxon>
        <taxon>Brassicales</taxon>
        <taxon>Brassicaceae</taxon>
        <taxon>Brassiceae</taxon>
        <taxon>Brassica</taxon>
    </lineage>
</organism>
<name>M4F937_BRACM</name>
<dbReference type="Gramene" id="Bra037600.1">
    <property type="protein sequence ID" value="Bra037600.1-P"/>
    <property type="gene ID" value="Bra037600"/>
</dbReference>
<feature type="region of interest" description="Disordered" evidence="1">
    <location>
        <begin position="1"/>
        <end position="24"/>
    </location>
</feature>
<dbReference type="AlphaFoldDB" id="M4F937"/>
<reference evidence="2 3" key="2">
    <citation type="journal article" date="2018" name="Hortic Res">
        <title>Improved Brassica rapa reference genome by single-molecule sequencing and chromosome conformation capture technologies.</title>
        <authorList>
            <person name="Zhang L."/>
            <person name="Cai X."/>
            <person name="Wu J."/>
            <person name="Liu M."/>
            <person name="Grob S."/>
            <person name="Cheng F."/>
            <person name="Liang J."/>
            <person name="Cai C."/>
            <person name="Liu Z."/>
            <person name="Liu B."/>
            <person name="Wang F."/>
            <person name="Li S."/>
            <person name="Liu F."/>
            <person name="Li X."/>
            <person name="Cheng L."/>
            <person name="Yang W."/>
            <person name="Li M.H."/>
            <person name="Grossniklaus U."/>
            <person name="Zheng H."/>
            <person name="Wang X."/>
        </authorList>
    </citation>
    <scope>NUCLEOTIDE SEQUENCE [LARGE SCALE GENOMIC DNA]</scope>
    <source>
        <strain evidence="2 3">cv. Chiifu-401-42</strain>
    </source>
</reference>
<evidence type="ECO:0000313" key="3">
    <source>
        <dbReference type="Proteomes" id="UP000011750"/>
    </source>
</evidence>
<sequence length="69" mass="7805">MEVLIDSEQFESSWSQSRSRASPPSTWFRFSLLLSTMRAPGQASPPCSAFAVVGIRVTVADRNEEERQW</sequence>
<keyword evidence="3" id="KW-1185">Reference proteome</keyword>
<reference evidence="2 3" key="1">
    <citation type="journal article" date="2011" name="Nat. Genet.">
        <title>The genome of the mesopolyploid crop species Brassica rapa.</title>
        <authorList>
            <consortium name="Brassica rapa Genome Sequencing Project Consortium"/>
            <person name="Wang X."/>
            <person name="Wang H."/>
            <person name="Wang J."/>
            <person name="Sun R."/>
            <person name="Wu J."/>
            <person name="Liu S."/>
            <person name="Bai Y."/>
            <person name="Mun J.H."/>
            <person name="Bancroft I."/>
            <person name="Cheng F."/>
            <person name="Huang S."/>
            <person name="Li X."/>
            <person name="Hua W."/>
            <person name="Wang J."/>
            <person name="Wang X."/>
            <person name="Freeling M."/>
            <person name="Pires J.C."/>
            <person name="Paterson A.H."/>
            <person name="Chalhoub B."/>
            <person name="Wang B."/>
            <person name="Hayward A."/>
            <person name="Sharpe A.G."/>
            <person name="Park B.S."/>
            <person name="Weisshaar B."/>
            <person name="Liu B."/>
            <person name="Li B."/>
            <person name="Liu B."/>
            <person name="Tong C."/>
            <person name="Song C."/>
            <person name="Duran C."/>
            <person name="Peng C."/>
            <person name="Geng C."/>
            <person name="Koh C."/>
            <person name="Lin C."/>
            <person name="Edwards D."/>
            <person name="Mu D."/>
            <person name="Shen D."/>
            <person name="Soumpourou E."/>
            <person name="Li F."/>
            <person name="Fraser F."/>
            <person name="Conant G."/>
            <person name="Lassalle G."/>
            <person name="King G.J."/>
            <person name="Bonnema G."/>
            <person name="Tang H."/>
            <person name="Wang H."/>
            <person name="Belcram H."/>
            <person name="Zhou H."/>
            <person name="Hirakawa H."/>
            <person name="Abe H."/>
            <person name="Guo H."/>
            <person name="Wang H."/>
            <person name="Jin H."/>
            <person name="Parkin I.A."/>
            <person name="Batley J."/>
            <person name="Kim J.S."/>
            <person name="Just J."/>
            <person name="Li J."/>
            <person name="Xu J."/>
            <person name="Deng J."/>
            <person name="Kim J.A."/>
            <person name="Li J."/>
            <person name="Yu J."/>
            <person name="Meng J."/>
            <person name="Wang J."/>
            <person name="Min J."/>
            <person name="Poulain J."/>
            <person name="Wang J."/>
            <person name="Hatakeyama K."/>
            <person name="Wu K."/>
            <person name="Wang L."/>
            <person name="Fang L."/>
            <person name="Trick M."/>
            <person name="Links M.G."/>
            <person name="Zhao M."/>
            <person name="Jin M."/>
            <person name="Ramchiary N."/>
            <person name="Drou N."/>
            <person name="Berkman P.J."/>
            <person name="Cai Q."/>
            <person name="Huang Q."/>
            <person name="Li R."/>
            <person name="Tabata S."/>
            <person name="Cheng S."/>
            <person name="Zhang S."/>
            <person name="Zhang S."/>
            <person name="Huang S."/>
            <person name="Sato S."/>
            <person name="Sun S."/>
            <person name="Kwon S.J."/>
            <person name="Choi S.R."/>
            <person name="Lee T.H."/>
            <person name="Fan W."/>
            <person name="Zhao X."/>
            <person name="Tan X."/>
            <person name="Xu X."/>
            <person name="Wang Y."/>
            <person name="Qiu Y."/>
            <person name="Yin Y."/>
            <person name="Li Y."/>
            <person name="Du Y."/>
            <person name="Liao Y."/>
            <person name="Lim Y."/>
            <person name="Narusaka Y."/>
            <person name="Wang Y."/>
            <person name="Wang Z."/>
            <person name="Li Z."/>
            <person name="Wang Z."/>
            <person name="Xiong Z."/>
            <person name="Zhang Z."/>
        </authorList>
    </citation>
    <scope>NUCLEOTIDE SEQUENCE [LARGE SCALE GENOMIC DNA]</scope>
    <source>
        <strain evidence="2 3">cv. Chiifu-401-42</strain>
    </source>
</reference>
<dbReference type="InParanoid" id="M4F937"/>